<accession>A0A161K4X8</accession>
<dbReference type="InterPro" id="IPR052897">
    <property type="entry name" value="Sec-Metab_Biosynth_Hydrolase"/>
</dbReference>
<reference evidence="2" key="1">
    <citation type="submission" date="2015-10" db="EMBL/GenBank/DDBJ databases">
        <authorList>
            <person name="Gilbert D.G."/>
        </authorList>
    </citation>
    <scope>NUCLEOTIDE SEQUENCE</scope>
</reference>
<protein>
    <submittedName>
        <fullName evidence="2">Probable signal peptide protein</fullName>
    </submittedName>
</protein>
<dbReference type="PANTHER" id="PTHR37017">
    <property type="entry name" value="AB HYDROLASE-1 DOMAIN-CONTAINING PROTEIN-RELATED"/>
    <property type="match status" value="1"/>
</dbReference>
<proteinExistence type="predicted"/>
<sequence>MIKSKMLLAAAASFVLGMAPAVASAKDTAPVKSIVLVHGGFVDGSGWADVYRILRKDGYKVTVVQNPTNSLKDDVVVTRRAIAAADGKVILVGHSYGGAVVSEAGTDPKVAGLVYIAAFAPDKGESIISLLANPAPGEPVPPILAPVDGYLFLDKAKFASSFAADVKPEVASFMAEAQVPFGVDAAGGVVTAPAWREKKSWYLVSSNDKMIPPAVQHRMAARAGSQVEEAPGSHAIYVSKPAVVASVIEKAARGSAE</sequence>
<name>A0A161K4X8_9ZZZZ</name>
<dbReference type="PANTHER" id="PTHR37017:SF11">
    <property type="entry name" value="ESTERASE_LIPASE_THIOESTERASE DOMAIN-CONTAINING PROTEIN"/>
    <property type="match status" value="1"/>
</dbReference>
<dbReference type="SUPFAM" id="SSF53474">
    <property type="entry name" value="alpha/beta-Hydrolases"/>
    <property type="match status" value="1"/>
</dbReference>
<organism evidence="2">
    <name type="scientific">hydrothermal vent metagenome</name>
    <dbReference type="NCBI Taxonomy" id="652676"/>
    <lineage>
        <taxon>unclassified sequences</taxon>
        <taxon>metagenomes</taxon>
        <taxon>ecological metagenomes</taxon>
    </lineage>
</organism>
<dbReference type="Pfam" id="PF12697">
    <property type="entry name" value="Abhydrolase_6"/>
    <property type="match status" value="1"/>
</dbReference>
<feature type="domain" description="AB hydrolase-1" evidence="1">
    <location>
        <begin position="34"/>
        <end position="246"/>
    </location>
</feature>
<gene>
    <name evidence="2" type="ORF">MGWOODY_Smn1071</name>
</gene>
<evidence type="ECO:0000259" key="1">
    <source>
        <dbReference type="Pfam" id="PF12697"/>
    </source>
</evidence>
<dbReference type="EMBL" id="CZQE01000001">
    <property type="protein sequence ID" value="CUS43046.1"/>
    <property type="molecule type" value="Genomic_DNA"/>
</dbReference>
<dbReference type="InterPro" id="IPR000073">
    <property type="entry name" value="AB_hydrolase_1"/>
</dbReference>
<dbReference type="Gene3D" id="3.40.50.1820">
    <property type="entry name" value="alpha/beta hydrolase"/>
    <property type="match status" value="1"/>
</dbReference>
<dbReference type="AlphaFoldDB" id="A0A161K4X8"/>
<evidence type="ECO:0000313" key="2">
    <source>
        <dbReference type="EMBL" id="CUS43046.1"/>
    </source>
</evidence>
<dbReference type="InterPro" id="IPR029058">
    <property type="entry name" value="AB_hydrolase_fold"/>
</dbReference>